<dbReference type="RefSeq" id="WP_158039086.1">
    <property type="nucleotide sequence ID" value="NZ_JACCFV010000001.1"/>
</dbReference>
<sequence>MARLRTALVTGSALVAAFLGAGLTLRRQAAIARRRIGKPLGEQALDAERVWRRGRPGEPIELLLVGDSVAAGLGASRPKETIGARLAKALGKHADRPVRLRSVAVVGAESRDLAAQLDRLDETYTPDVAVIIVGGNDVTHRIPVPESVTDLTAAITRLRDRGARVVVGTCPELGALRPVPQPLRTLVSRMSRRLAAAQAVAAERAGAATVDLRRTVGPLFFDEPAEMFSLDRFHPSPLGYRRTATAMLPVVVRVLESDDDEPRLTDDTTSGRAAKRAPIAHDHAIS</sequence>
<dbReference type="PANTHER" id="PTHR30383:SF5">
    <property type="entry name" value="SGNH HYDROLASE-TYPE ESTERASE DOMAIN-CONTAINING PROTEIN"/>
    <property type="match status" value="1"/>
</dbReference>
<feature type="region of interest" description="Disordered" evidence="1">
    <location>
        <begin position="259"/>
        <end position="286"/>
    </location>
</feature>
<dbReference type="OrthoDB" id="9804395at2"/>
<dbReference type="EMBL" id="WBJZ01000002">
    <property type="protein sequence ID" value="KAB1662165.1"/>
    <property type="molecule type" value="Genomic_DNA"/>
</dbReference>
<dbReference type="Gene3D" id="3.40.50.1110">
    <property type="entry name" value="SGNH hydrolase"/>
    <property type="match status" value="1"/>
</dbReference>
<dbReference type="InterPro" id="IPR036514">
    <property type="entry name" value="SGNH_hydro_sf"/>
</dbReference>
<dbReference type="Proteomes" id="UP000467240">
    <property type="component" value="Unassembled WGS sequence"/>
</dbReference>
<dbReference type="SUPFAM" id="SSF52266">
    <property type="entry name" value="SGNH hydrolase"/>
    <property type="match status" value="1"/>
</dbReference>
<reference evidence="3 4" key="1">
    <citation type="submission" date="2019-09" db="EMBL/GenBank/DDBJ databases">
        <title>Phylogeny of genus Pseudoclavibacter and closely related genus.</title>
        <authorList>
            <person name="Li Y."/>
        </authorList>
    </citation>
    <scope>NUCLEOTIDE SEQUENCE [LARGE SCALE GENOMIC DNA]</scope>
    <source>
        <strain evidence="3 4">DSM 23821</strain>
    </source>
</reference>
<dbReference type="PANTHER" id="PTHR30383">
    <property type="entry name" value="THIOESTERASE 1/PROTEASE 1/LYSOPHOSPHOLIPASE L1"/>
    <property type="match status" value="1"/>
</dbReference>
<dbReference type="GO" id="GO:0004622">
    <property type="term" value="F:phosphatidylcholine lysophospholipase activity"/>
    <property type="evidence" value="ECO:0007669"/>
    <property type="project" value="TreeGrafter"/>
</dbReference>
<keyword evidence="4" id="KW-1185">Reference proteome</keyword>
<proteinExistence type="predicted"/>
<accession>A0A7J5C0L8</accession>
<evidence type="ECO:0000313" key="4">
    <source>
        <dbReference type="Proteomes" id="UP000467240"/>
    </source>
</evidence>
<evidence type="ECO:0000256" key="1">
    <source>
        <dbReference type="SAM" id="MobiDB-lite"/>
    </source>
</evidence>
<name>A0A7J5C0L8_9MICO</name>
<feature type="domain" description="SGNH hydrolase-type esterase" evidence="2">
    <location>
        <begin position="65"/>
        <end position="242"/>
    </location>
</feature>
<dbReference type="AlphaFoldDB" id="A0A7J5C0L8"/>
<dbReference type="InterPro" id="IPR013830">
    <property type="entry name" value="SGNH_hydro"/>
</dbReference>
<organism evidence="3 4">
    <name type="scientific">Pseudoclavibacter chungangensis</name>
    <dbReference type="NCBI Taxonomy" id="587635"/>
    <lineage>
        <taxon>Bacteria</taxon>
        <taxon>Bacillati</taxon>
        <taxon>Actinomycetota</taxon>
        <taxon>Actinomycetes</taxon>
        <taxon>Micrococcales</taxon>
        <taxon>Microbacteriaceae</taxon>
        <taxon>Pseudoclavibacter</taxon>
    </lineage>
</organism>
<dbReference type="CDD" id="cd01836">
    <property type="entry name" value="FeeA_FeeB_like"/>
    <property type="match status" value="1"/>
</dbReference>
<protein>
    <submittedName>
        <fullName evidence="3">SGNH/GDSL hydrolase family protein</fullName>
    </submittedName>
</protein>
<evidence type="ECO:0000313" key="3">
    <source>
        <dbReference type="EMBL" id="KAB1662165.1"/>
    </source>
</evidence>
<gene>
    <name evidence="3" type="ORF">F8O01_01460</name>
</gene>
<dbReference type="InterPro" id="IPR051532">
    <property type="entry name" value="Ester_Hydrolysis_Enzymes"/>
</dbReference>
<comment type="caution">
    <text evidence="3">The sequence shown here is derived from an EMBL/GenBank/DDBJ whole genome shotgun (WGS) entry which is preliminary data.</text>
</comment>
<dbReference type="Pfam" id="PF13472">
    <property type="entry name" value="Lipase_GDSL_2"/>
    <property type="match status" value="1"/>
</dbReference>
<keyword evidence="3" id="KW-0378">Hydrolase</keyword>
<evidence type="ECO:0000259" key="2">
    <source>
        <dbReference type="Pfam" id="PF13472"/>
    </source>
</evidence>